<dbReference type="Proteomes" id="UP000267614">
    <property type="component" value="Chromosome"/>
</dbReference>
<protein>
    <submittedName>
        <fullName evidence="1">Uncharacterized protein</fullName>
    </submittedName>
</protein>
<organism evidence="1 2">
    <name type="scientific">Aeromonas veronii</name>
    <dbReference type="NCBI Taxonomy" id="654"/>
    <lineage>
        <taxon>Bacteria</taxon>
        <taxon>Pseudomonadati</taxon>
        <taxon>Pseudomonadota</taxon>
        <taxon>Gammaproteobacteria</taxon>
        <taxon>Aeromonadales</taxon>
        <taxon>Aeromonadaceae</taxon>
        <taxon>Aeromonas</taxon>
    </lineage>
</organism>
<dbReference type="EMBL" id="CP033604">
    <property type="protein sequence ID" value="AYV38495.1"/>
    <property type="molecule type" value="Genomic_DNA"/>
</dbReference>
<evidence type="ECO:0000313" key="2">
    <source>
        <dbReference type="Proteomes" id="UP000267614"/>
    </source>
</evidence>
<accession>A0AAN1QHT4</accession>
<dbReference type="AlphaFoldDB" id="A0AAN1QHT4"/>
<evidence type="ECO:0000313" key="1">
    <source>
        <dbReference type="EMBL" id="AYV38495.1"/>
    </source>
</evidence>
<proteinExistence type="predicted"/>
<dbReference type="RefSeq" id="WP_123173734.1">
    <property type="nucleotide sequence ID" value="NZ_CP033604.1"/>
</dbReference>
<sequence length="111" mass="12594">MSLVTEVLEANKDRFTARQYRTLMQIAEHGRYEYRKSFESLDSALPYLPSFVQSVGDKLAAIGLEIESIPANDGSRRRLYSIRQIRRDHATAIRTVCNSFGFGIYGSGDNE</sequence>
<name>A0AAN1QHT4_AERVE</name>
<gene>
    <name evidence="1" type="ORF">EFI48_17675</name>
</gene>
<reference evidence="1 2" key="1">
    <citation type="submission" date="2018-11" db="EMBL/GenBank/DDBJ databases">
        <title>Complete genome sequence of multidrug-resistant Aeromonas veronii strain MS-18-37.</title>
        <authorList>
            <person name="Abdelhamed H."/>
            <person name="Lawrence M."/>
            <person name="Waldbieser G."/>
        </authorList>
    </citation>
    <scope>NUCLEOTIDE SEQUENCE [LARGE SCALE GENOMIC DNA]</scope>
    <source>
        <strain evidence="1 2">MS-18-37</strain>
    </source>
</reference>